<dbReference type="PANTHER" id="PTHR45906:SF1">
    <property type="entry name" value="ALPHA-N-ACETYL-NEURAMINYL-2,3-BETA-GALACTOSYL-1, 3-N-ACETYL-GALACTOSAMINIDE ALPHA-2,6-SIALYLTRANSFERASE-LIKE"/>
    <property type="match status" value="1"/>
</dbReference>
<evidence type="ECO:0000256" key="12">
    <source>
        <dbReference type="ARBA" id="ARBA00023157"/>
    </source>
</evidence>
<evidence type="ECO:0000256" key="15">
    <source>
        <dbReference type="SAM" id="Phobius"/>
    </source>
</evidence>
<comment type="catalytic activity">
    <reaction evidence="14">
        <text>a ganglioside GM1b (d18:1(4E)) + CMP-N-acetyl-beta-neuraminate = a ganglioside GD1alpha (d18:1(4E)) + CMP + H(+)</text>
        <dbReference type="Rhea" id="RHEA:41968"/>
        <dbReference type="ChEBI" id="CHEBI:15378"/>
        <dbReference type="ChEBI" id="CHEBI:57812"/>
        <dbReference type="ChEBI" id="CHEBI:60377"/>
        <dbReference type="ChEBI" id="CHEBI:78568"/>
        <dbReference type="ChEBI" id="CHEBI:78569"/>
    </reaction>
    <physiologicalReaction direction="left-to-right" evidence="14">
        <dbReference type="Rhea" id="RHEA:41969"/>
    </physiologicalReaction>
</comment>
<keyword evidence="9" id="KW-0333">Golgi apparatus</keyword>
<evidence type="ECO:0000256" key="2">
    <source>
        <dbReference type="ARBA" id="ARBA00006003"/>
    </source>
</evidence>
<keyword evidence="13" id="KW-0325">Glycoprotein</keyword>
<dbReference type="GO" id="GO:0001665">
    <property type="term" value="F:alpha-N-acetylgalactosaminide alpha-2,6-sialyltransferase activity"/>
    <property type="evidence" value="ECO:0007669"/>
    <property type="project" value="TreeGrafter"/>
</dbReference>
<dbReference type="STRING" id="46731.A0A3M6T7A7"/>
<dbReference type="InterPro" id="IPR038578">
    <property type="entry name" value="GT29-like_sf"/>
</dbReference>
<evidence type="ECO:0000313" key="16">
    <source>
        <dbReference type="EMBL" id="RMX37305.1"/>
    </source>
</evidence>
<dbReference type="Pfam" id="PF00777">
    <property type="entry name" value="Glyco_transf_29"/>
    <property type="match status" value="1"/>
</dbReference>
<keyword evidence="12" id="KW-1015">Disulfide bond</keyword>
<dbReference type="OMA" id="CVIRLNM"/>
<evidence type="ECO:0000256" key="9">
    <source>
        <dbReference type="ARBA" id="ARBA00023034"/>
    </source>
</evidence>
<proteinExistence type="inferred from homology"/>
<dbReference type="AlphaFoldDB" id="A0A3M6T7A7"/>
<keyword evidence="10" id="KW-0443">Lipid metabolism</keyword>
<evidence type="ECO:0000256" key="3">
    <source>
        <dbReference type="ARBA" id="ARBA00022676"/>
    </source>
</evidence>
<dbReference type="InterPro" id="IPR001675">
    <property type="entry name" value="Glyco_trans_29"/>
</dbReference>
<evidence type="ECO:0000256" key="11">
    <source>
        <dbReference type="ARBA" id="ARBA00023136"/>
    </source>
</evidence>
<dbReference type="EMBL" id="RCHS01004154">
    <property type="protein sequence ID" value="RMX37305.1"/>
    <property type="molecule type" value="Genomic_DNA"/>
</dbReference>
<protein>
    <submittedName>
        <fullName evidence="16">Uncharacterized protein</fullName>
    </submittedName>
</protein>
<evidence type="ECO:0000256" key="8">
    <source>
        <dbReference type="ARBA" id="ARBA00022989"/>
    </source>
</evidence>
<dbReference type="Proteomes" id="UP000275408">
    <property type="component" value="Unassembled WGS sequence"/>
</dbReference>
<comment type="subcellular location">
    <subcellularLocation>
        <location evidence="1">Golgi apparatus membrane</location>
        <topology evidence="1">Single-pass type II membrane protein</topology>
    </subcellularLocation>
</comment>
<feature type="transmembrane region" description="Helical" evidence="15">
    <location>
        <begin position="57"/>
        <end position="76"/>
    </location>
</feature>
<evidence type="ECO:0000256" key="13">
    <source>
        <dbReference type="ARBA" id="ARBA00023180"/>
    </source>
</evidence>
<keyword evidence="5 15" id="KW-0812">Transmembrane</keyword>
<dbReference type="Gene3D" id="3.90.1480.20">
    <property type="entry name" value="Glycosyl transferase family 29"/>
    <property type="match status" value="1"/>
</dbReference>
<sequence length="350" mass="39878">MPLDLPLYYAGVADEDMLDEFLVGRRELDHGQSSTMDVRRFLNVKYHQASVGKIKKVAAVSTIAIIFFIVIIFTFGSPPVKKIAMKTSSAQSPIAEESGTKQHFFVLATNPDIPVKLSLNCHTCSLVSSSGMLLGSNAGSEIDSADCVFRLNSAPTLGYERDVGRRTTVRVVSVTGFKSLIRDSWQETLASFEDLDYMILLGPDEALCKNCTLSKLYQKFAKYLKNTGVLRVTQETYQKVTQESRNLGIKYGRRDLPISTRYFTMNLVRQFCPRIRVFGMELENPCERHGTVPVFYWLPDSWQSNCLSQGERVHQQFLKGLVRLRQERQIFKSWAHKYHIEFFYPSHIVT</sequence>
<evidence type="ECO:0000256" key="1">
    <source>
        <dbReference type="ARBA" id="ARBA00004323"/>
    </source>
</evidence>
<keyword evidence="7" id="KW-0730">Sialic acid</keyword>
<keyword evidence="11 15" id="KW-0472">Membrane</keyword>
<evidence type="ECO:0000256" key="14">
    <source>
        <dbReference type="ARBA" id="ARBA00043744"/>
    </source>
</evidence>
<comment type="caution">
    <text evidence="16">The sequence shown here is derived from an EMBL/GenBank/DDBJ whole genome shotgun (WGS) entry which is preliminary data.</text>
</comment>
<keyword evidence="6" id="KW-0735">Signal-anchor</keyword>
<reference evidence="16 17" key="1">
    <citation type="journal article" date="2018" name="Sci. Rep.">
        <title>Comparative analysis of the Pocillopora damicornis genome highlights role of immune system in coral evolution.</title>
        <authorList>
            <person name="Cunning R."/>
            <person name="Bay R.A."/>
            <person name="Gillette P."/>
            <person name="Baker A.C."/>
            <person name="Traylor-Knowles N."/>
        </authorList>
    </citation>
    <scope>NUCLEOTIDE SEQUENCE [LARGE SCALE GENOMIC DNA]</scope>
    <source>
        <strain evidence="16">RSMAS</strain>
        <tissue evidence="16">Whole animal</tissue>
    </source>
</reference>
<evidence type="ECO:0000256" key="10">
    <source>
        <dbReference type="ARBA" id="ARBA00023098"/>
    </source>
</evidence>
<evidence type="ECO:0000256" key="6">
    <source>
        <dbReference type="ARBA" id="ARBA00022968"/>
    </source>
</evidence>
<keyword evidence="3" id="KW-0328">Glycosyltransferase</keyword>
<keyword evidence="8 15" id="KW-1133">Transmembrane helix</keyword>
<dbReference type="GO" id="GO:0000139">
    <property type="term" value="C:Golgi membrane"/>
    <property type="evidence" value="ECO:0007669"/>
    <property type="project" value="UniProtKB-SubCell"/>
</dbReference>
<evidence type="ECO:0000313" key="17">
    <source>
        <dbReference type="Proteomes" id="UP000275408"/>
    </source>
</evidence>
<accession>A0A3M6T7A7</accession>
<dbReference type="PANTHER" id="PTHR45906">
    <property type="entry name" value="ALPHA-N-ACETYL-NEURAMINYL-2,3-BETA-GALACTOSYL-1, 3-N-ACETYL-GALACTOSAMINIDE ALPHA-2,6-SIALYLTRANSFERASE-LIKE"/>
    <property type="match status" value="1"/>
</dbReference>
<dbReference type="OrthoDB" id="10264956at2759"/>
<name>A0A3M6T7A7_POCDA</name>
<evidence type="ECO:0000256" key="5">
    <source>
        <dbReference type="ARBA" id="ARBA00022692"/>
    </source>
</evidence>
<gene>
    <name evidence="16" type="ORF">pdam_00008931</name>
</gene>
<keyword evidence="4" id="KW-0808">Transferase</keyword>
<dbReference type="GO" id="GO:0001574">
    <property type="term" value="P:ganglioside biosynthetic process"/>
    <property type="evidence" value="ECO:0007669"/>
    <property type="project" value="TreeGrafter"/>
</dbReference>
<comment type="similarity">
    <text evidence="2">Belongs to the glycosyltransferase 29 family.</text>
</comment>
<organism evidence="16 17">
    <name type="scientific">Pocillopora damicornis</name>
    <name type="common">Cauliflower coral</name>
    <name type="synonym">Millepora damicornis</name>
    <dbReference type="NCBI Taxonomy" id="46731"/>
    <lineage>
        <taxon>Eukaryota</taxon>
        <taxon>Metazoa</taxon>
        <taxon>Cnidaria</taxon>
        <taxon>Anthozoa</taxon>
        <taxon>Hexacorallia</taxon>
        <taxon>Scleractinia</taxon>
        <taxon>Astrocoeniina</taxon>
        <taxon>Pocilloporidae</taxon>
        <taxon>Pocillopora</taxon>
    </lineage>
</organism>
<keyword evidence="17" id="KW-1185">Reference proteome</keyword>
<evidence type="ECO:0000256" key="4">
    <source>
        <dbReference type="ARBA" id="ARBA00022679"/>
    </source>
</evidence>
<evidence type="ECO:0000256" key="7">
    <source>
        <dbReference type="ARBA" id="ARBA00022981"/>
    </source>
</evidence>